<comment type="caution">
    <text evidence="8">The sequence shown here is derived from an EMBL/GenBank/DDBJ whole genome shotgun (WGS) entry which is preliminary data.</text>
</comment>
<keyword evidence="5" id="KW-0732">Signal</keyword>
<feature type="signal peptide" evidence="5">
    <location>
        <begin position="1"/>
        <end position="30"/>
    </location>
</feature>
<dbReference type="SUPFAM" id="SSF51445">
    <property type="entry name" value="(Trans)glycosidases"/>
    <property type="match status" value="1"/>
</dbReference>
<dbReference type="Gene3D" id="3.20.20.80">
    <property type="entry name" value="Glycosidases"/>
    <property type="match status" value="1"/>
</dbReference>
<dbReference type="PANTHER" id="PTHR43053:SF4">
    <property type="entry name" value="MYOGENESIS-REGULATING GLYCOSIDASE"/>
    <property type="match status" value="1"/>
</dbReference>
<evidence type="ECO:0000256" key="4">
    <source>
        <dbReference type="RuleBase" id="RU361185"/>
    </source>
</evidence>
<evidence type="ECO:0000256" key="2">
    <source>
        <dbReference type="ARBA" id="ARBA00022801"/>
    </source>
</evidence>
<comment type="similarity">
    <text evidence="1 4">Belongs to the glycosyl hydrolase 31 family.</text>
</comment>
<reference evidence="8" key="1">
    <citation type="submission" date="2023-03" db="EMBL/GenBank/DDBJ databases">
        <title>Actinoallomurus iriomotensis NBRC 103681.</title>
        <authorList>
            <person name="Ichikawa N."/>
            <person name="Sato H."/>
            <person name="Tonouchi N."/>
        </authorList>
    </citation>
    <scope>NUCLEOTIDE SEQUENCE</scope>
    <source>
        <strain evidence="8">NBRC 103681</strain>
    </source>
</reference>
<gene>
    <name evidence="8" type="ORF">Airi01_082640</name>
</gene>
<dbReference type="InterPro" id="IPR013780">
    <property type="entry name" value="Glyco_hydro_b"/>
</dbReference>
<evidence type="ECO:0000259" key="7">
    <source>
        <dbReference type="Pfam" id="PF21365"/>
    </source>
</evidence>
<dbReference type="InterPro" id="IPR048395">
    <property type="entry name" value="Glyco_hydro_31_C"/>
</dbReference>
<dbReference type="InterPro" id="IPR000322">
    <property type="entry name" value="Glyco_hydro_31_TIM"/>
</dbReference>
<dbReference type="GO" id="GO:0005975">
    <property type="term" value="P:carbohydrate metabolic process"/>
    <property type="evidence" value="ECO:0007669"/>
    <property type="project" value="InterPro"/>
</dbReference>
<evidence type="ECO:0000256" key="3">
    <source>
        <dbReference type="ARBA" id="ARBA00023295"/>
    </source>
</evidence>
<evidence type="ECO:0000256" key="1">
    <source>
        <dbReference type="ARBA" id="ARBA00007806"/>
    </source>
</evidence>
<evidence type="ECO:0000259" key="6">
    <source>
        <dbReference type="Pfam" id="PF01055"/>
    </source>
</evidence>
<feature type="domain" description="Glycosyl hydrolase family 31 C-terminal" evidence="7">
    <location>
        <begin position="584"/>
        <end position="666"/>
    </location>
</feature>
<feature type="chain" id="PRO_5040776211" evidence="5">
    <location>
        <begin position="31"/>
        <end position="678"/>
    </location>
</feature>
<protein>
    <submittedName>
        <fullName evidence="8">Glycoside hydrolase</fullName>
    </submittedName>
</protein>
<organism evidence="8 9">
    <name type="scientific">Actinoallomurus iriomotensis</name>
    <dbReference type="NCBI Taxonomy" id="478107"/>
    <lineage>
        <taxon>Bacteria</taxon>
        <taxon>Bacillati</taxon>
        <taxon>Actinomycetota</taxon>
        <taxon>Actinomycetes</taxon>
        <taxon>Streptosporangiales</taxon>
        <taxon>Thermomonosporaceae</taxon>
        <taxon>Actinoallomurus</taxon>
    </lineage>
</organism>
<accession>A0A9W6RTT0</accession>
<dbReference type="InterPro" id="IPR017853">
    <property type="entry name" value="GH"/>
</dbReference>
<dbReference type="Proteomes" id="UP001165135">
    <property type="component" value="Unassembled WGS sequence"/>
</dbReference>
<evidence type="ECO:0000313" key="8">
    <source>
        <dbReference type="EMBL" id="GLY79997.1"/>
    </source>
</evidence>
<dbReference type="Pfam" id="PF01055">
    <property type="entry name" value="Glyco_hydro_31_2nd"/>
    <property type="match status" value="1"/>
</dbReference>
<dbReference type="GO" id="GO:0004553">
    <property type="term" value="F:hydrolase activity, hydrolyzing O-glycosyl compounds"/>
    <property type="evidence" value="ECO:0007669"/>
    <property type="project" value="InterPro"/>
</dbReference>
<dbReference type="SUPFAM" id="SSF51011">
    <property type="entry name" value="Glycosyl hydrolase domain"/>
    <property type="match status" value="1"/>
</dbReference>
<keyword evidence="3 4" id="KW-0326">Glycosidase</keyword>
<dbReference type="Pfam" id="PF21365">
    <property type="entry name" value="Glyco_hydro_31_3rd"/>
    <property type="match status" value="1"/>
</dbReference>
<dbReference type="Gene3D" id="2.60.40.1760">
    <property type="entry name" value="glycosyl hydrolase (family 31)"/>
    <property type="match status" value="1"/>
</dbReference>
<evidence type="ECO:0000256" key="5">
    <source>
        <dbReference type="SAM" id="SignalP"/>
    </source>
</evidence>
<dbReference type="InterPro" id="IPR050985">
    <property type="entry name" value="Alpha-glycosidase_related"/>
</dbReference>
<dbReference type="Gene3D" id="2.60.40.1180">
    <property type="entry name" value="Golgi alpha-mannosidase II"/>
    <property type="match status" value="1"/>
</dbReference>
<proteinExistence type="inferred from homology"/>
<evidence type="ECO:0000313" key="9">
    <source>
        <dbReference type="Proteomes" id="UP001165135"/>
    </source>
</evidence>
<name>A0A9W6RTT0_9ACTN</name>
<keyword evidence="2 4" id="KW-0378">Hydrolase</keyword>
<dbReference type="AlphaFoldDB" id="A0A9W6RTT0"/>
<dbReference type="PANTHER" id="PTHR43053">
    <property type="entry name" value="GLYCOSIDASE FAMILY 31"/>
    <property type="match status" value="1"/>
</dbReference>
<feature type="domain" description="Glycoside hydrolase family 31 TIM barrel" evidence="6">
    <location>
        <begin position="280"/>
        <end position="573"/>
    </location>
</feature>
<dbReference type="CDD" id="cd06592">
    <property type="entry name" value="GH31_NET37"/>
    <property type="match status" value="1"/>
</dbReference>
<dbReference type="EMBL" id="BSTJ01000013">
    <property type="protein sequence ID" value="GLY79997.1"/>
    <property type="molecule type" value="Genomic_DNA"/>
</dbReference>
<sequence>MIALRSRRLFHPLIALALVATSLTAGSASAAPAVKYRDGASDITLTTPAYQVVVAKQKFQITTRRAGRTVLATTNTDAIGFSGPGGRVTATGVRKASWSRGVLTLQVGTTDAAATLAVKITPSADRYRLESVVQGATPESTGMHFAMGSAGHWYGHGEASTDAGGPYTDQPWPLDSGKVADDAFGPASYQMVDPFWFTQSAAGIWFDTQDLMKVSLGKDTPGVAGMEVTGTPNLAATFFVEKTPKAVYDDYIGITGKPAKSDAEAYQYETPLWNSWAQFYTNVDQASFLDYVHRLHDAGVPGHTMSLDDGWMSHYGDFTFNGKFPDPKAMSDEVHSLGYKFGLWVTLWINLDADNYKVAADKGYLLKSKDDPSQPCTVTWWNGKAGIVDLGNPDARAWYEGQLKALQQKYGVDGFKFDTRFYDETCAPASGYTANDYVKLGAQLTDEFDQQGVGVRIHWTGSQKYGFVTREIDKGTDWKSLQAAIHQSLAISTIGYPFVETDMVGGSEGQPPPSKEVLIRWAQAAAAMPLVYSSTSPVRVYDYVNKKWVDYDADTAKLYAKALDVHKRLTPYIERQVRRTLNTGDPIMQPLFFAFPSDQASYTVGDEWLLGDSLLAAPLLSAGTSRDVHLPPGAWYDVARGKVVHGDLKAYPTDLGTLPLFVRMGTADTKSLIGALRH</sequence>